<dbReference type="Proteomes" id="UP000646776">
    <property type="component" value="Unassembled WGS sequence"/>
</dbReference>
<evidence type="ECO:0000256" key="2">
    <source>
        <dbReference type="ARBA" id="ARBA00022723"/>
    </source>
</evidence>
<feature type="domain" description="TauD/TfdA-like" evidence="7">
    <location>
        <begin position="5"/>
        <end position="277"/>
    </location>
</feature>
<keyword evidence="3" id="KW-0223">Dioxygenase</keyword>
<dbReference type="GO" id="GO:0000908">
    <property type="term" value="F:taurine dioxygenase activity"/>
    <property type="evidence" value="ECO:0007669"/>
    <property type="project" value="TreeGrafter"/>
</dbReference>
<dbReference type="RefSeq" id="WP_189718418.1">
    <property type="nucleotide sequence ID" value="NZ_BMSA01000060.1"/>
</dbReference>
<name>A0A918HR83_9ACTN</name>
<keyword evidence="4" id="KW-0560">Oxidoreductase</keyword>
<reference evidence="8" key="1">
    <citation type="journal article" date="2014" name="Int. J. Syst. Evol. Microbiol.">
        <title>Complete genome sequence of Corynebacterium casei LMG S-19264T (=DSM 44701T), isolated from a smear-ripened cheese.</title>
        <authorList>
            <consortium name="US DOE Joint Genome Institute (JGI-PGF)"/>
            <person name="Walter F."/>
            <person name="Albersmeier A."/>
            <person name="Kalinowski J."/>
            <person name="Ruckert C."/>
        </authorList>
    </citation>
    <scope>NUCLEOTIDE SEQUENCE</scope>
    <source>
        <strain evidence="8">JCM 4125</strain>
    </source>
</reference>
<proteinExistence type="inferred from homology"/>
<evidence type="ECO:0000313" key="9">
    <source>
        <dbReference type="Proteomes" id="UP000646776"/>
    </source>
</evidence>
<evidence type="ECO:0000256" key="5">
    <source>
        <dbReference type="ARBA" id="ARBA00023004"/>
    </source>
</evidence>
<dbReference type="GO" id="GO:0006790">
    <property type="term" value="P:sulfur compound metabolic process"/>
    <property type="evidence" value="ECO:0007669"/>
    <property type="project" value="TreeGrafter"/>
</dbReference>
<comment type="caution">
    <text evidence="8">The sequence shown here is derived from an EMBL/GenBank/DDBJ whole genome shotgun (WGS) entry which is preliminary data.</text>
</comment>
<dbReference type="GO" id="GO:0046872">
    <property type="term" value="F:metal ion binding"/>
    <property type="evidence" value="ECO:0007669"/>
    <property type="project" value="UniProtKB-KW"/>
</dbReference>
<dbReference type="AlphaFoldDB" id="A0A918HR83"/>
<evidence type="ECO:0000313" key="8">
    <source>
        <dbReference type="EMBL" id="GGT99258.1"/>
    </source>
</evidence>
<dbReference type="SUPFAM" id="SSF51197">
    <property type="entry name" value="Clavaminate synthase-like"/>
    <property type="match status" value="1"/>
</dbReference>
<evidence type="ECO:0000259" key="7">
    <source>
        <dbReference type="Pfam" id="PF02668"/>
    </source>
</evidence>
<dbReference type="PANTHER" id="PTHR30468">
    <property type="entry name" value="ALPHA-KETOGLUTARATE-DEPENDENT SULFONATE DIOXYGENASE"/>
    <property type="match status" value="1"/>
</dbReference>
<dbReference type="InterPro" id="IPR051323">
    <property type="entry name" value="AtsK-like"/>
</dbReference>
<sequence>MNLAITPLPGGFGARVGTDLARPTGPATAHALTEALHRHRVLVLPGQHLNHADLLAAAGLFGAVDTATDRRYTVPGFPGLTVVSNIHQDGTPVGIYDGDQEEEWHADNSFKPELTAATLLYSVITPGEGGETRFADATRAYADLPAGLRVRVDGLRAVHSVQHLAKQQGDAADGRSSTQAGTLTQLPEVTHPLAPAHPATGARALLLGSMVIPRIEGLPEAEGQMLLADLLAHTTGPEYLYTHRWKQNDLVVWDNLAVLHTASPCDSSRHPRLLVRAAVRQQARRPGTPDGGITAEPPASGSSRH</sequence>
<dbReference type="InterPro" id="IPR003819">
    <property type="entry name" value="TauD/TfdA-like"/>
</dbReference>
<dbReference type="Pfam" id="PF02668">
    <property type="entry name" value="TauD"/>
    <property type="match status" value="1"/>
</dbReference>
<keyword evidence="2" id="KW-0479">Metal-binding</keyword>
<evidence type="ECO:0000256" key="3">
    <source>
        <dbReference type="ARBA" id="ARBA00022964"/>
    </source>
</evidence>
<evidence type="ECO:0000256" key="4">
    <source>
        <dbReference type="ARBA" id="ARBA00023002"/>
    </source>
</evidence>
<evidence type="ECO:0000256" key="6">
    <source>
        <dbReference type="SAM" id="MobiDB-lite"/>
    </source>
</evidence>
<dbReference type="Gene3D" id="3.60.130.10">
    <property type="entry name" value="Clavaminate synthase-like"/>
    <property type="match status" value="1"/>
</dbReference>
<dbReference type="GO" id="GO:0005737">
    <property type="term" value="C:cytoplasm"/>
    <property type="evidence" value="ECO:0007669"/>
    <property type="project" value="TreeGrafter"/>
</dbReference>
<dbReference type="PANTHER" id="PTHR30468:SF1">
    <property type="entry name" value="ALPHA-KETOGLUTARATE-DEPENDENT SULFONATE DIOXYGENASE"/>
    <property type="match status" value="1"/>
</dbReference>
<feature type="region of interest" description="Disordered" evidence="6">
    <location>
        <begin position="281"/>
        <end position="305"/>
    </location>
</feature>
<dbReference type="InterPro" id="IPR042098">
    <property type="entry name" value="TauD-like_sf"/>
</dbReference>
<evidence type="ECO:0000256" key="1">
    <source>
        <dbReference type="ARBA" id="ARBA00005896"/>
    </source>
</evidence>
<accession>A0A918HR83</accession>
<keyword evidence="9" id="KW-1185">Reference proteome</keyword>
<organism evidence="8 9">
    <name type="scientific">Streptomyces phaeofaciens</name>
    <dbReference type="NCBI Taxonomy" id="68254"/>
    <lineage>
        <taxon>Bacteria</taxon>
        <taxon>Bacillati</taxon>
        <taxon>Actinomycetota</taxon>
        <taxon>Actinomycetes</taxon>
        <taxon>Kitasatosporales</taxon>
        <taxon>Streptomycetaceae</taxon>
        <taxon>Streptomyces</taxon>
    </lineage>
</organism>
<gene>
    <name evidence="8" type="ORF">GCM10010226_90500</name>
</gene>
<protein>
    <recommendedName>
        <fullName evidence="7">TauD/TfdA-like domain-containing protein</fullName>
    </recommendedName>
</protein>
<reference evidence="8" key="2">
    <citation type="submission" date="2020-09" db="EMBL/GenBank/DDBJ databases">
        <authorList>
            <person name="Sun Q."/>
            <person name="Ohkuma M."/>
        </authorList>
    </citation>
    <scope>NUCLEOTIDE SEQUENCE</scope>
    <source>
        <strain evidence="8">JCM 4125</strain>
    </source>
</reference>
<comment type="similarity">
    <text evidence="1">Belongs to the TfdA dioxygenase family.</text>
</comment>
<dbReference type="EMBL" id="BMSA01000060">
    <property type="protein sequence ID" value="GGT99258.1"/>
    <property type="molecule type" value="Genomic_DNA"/>
</dbReference>
<keyword evidence="5" id="KW-0408">Iron</keyword>